<keyword evidence="3" id="KW-0418">Kinase</keyword>
<feature type="domain" description="Carbohydrate kinase FGGY C-terminal" evidence="5">
    <location>
        <begin position="464"/>
        <end position="512"/>
    </location>
</feature>
<dbReference type="PANTHER" id="PTHR43095">
    <property type="entry name" value="SUGAR KINASE"/>
    <property type="match status" value="1"/>
</dbReference>
<evidence type="ECO:0000313" key="7">
    <source>
        <dbReference type="Proteomes" id="UP001515480"/>
    </source>
</evidence>
<comment type="caution">
    <text evidence="6">The sequence shown here is derived from an EMBL/GenBank/DDBJ whole genome shotgun (WGS) entry which is preliminary data.</text>
</comment>
<proteinExistence type="inferred from homology"/>
<comment type="similarity">
    <text evidence="1">Belongs to the FGGY kinase family.</text>
</comment>
<keyword evidence="2" id="KW-0808">Transferase</keyword>
<feature type="domain" description="Carbohydrate kinase FGGY C-terminal" evidence="5">
    <location>
        <begin position="257"/>
        <end position="387"/>
    </location>
</feature>
<evidence type="ECO:0000259" key="4">
    <source>
        <dbReference type="Pfam" id="PF00370"/>
    </source>
</evidence>
<dbReference type="SUPFAM" id="SSF53067">
    <property type="entry name" value="Actin-like ATPase domain"/>
    <property type="match status" value="3"/>
</dbReference>
<dbReference type="InterPro" id="IPR043129">
    <property type="entry name" value="ATPase_NBD"/>
</dbReference>
<evidence type="ECO:0008006" key="8">
    <source>
        <dbReference type="Google" id="ProtNLM"/>
    </source>
</evidence>
<feature type="domain" description="Carbohydrate kinase FGGY N-terminal" evidence="4">
    <location>
        <begin position="5"/>
        <end position="249"/>
    </location>
</feature>
<reference evidence="6 7" key="1">
    <citation type="journal article" date="2024" name="Science">
        <title>Giant polyketide synthase enzymes in the biosynthesis of giant marine polyether toxins.</title>
        <authorList>
            <person name="Fallon T.R."/>
            <person name="Shende V.V."/>
            <person name="Wierzbicki I.H."/>
            <person name="Pendleton A.L."/>
            <person name="Watervoot N.F."/>
            <person name="Auber R.P."/>
            <person name="Gonzalez D.J."/>
            <person name="Wisecaver J.H."/>
            <person name="Moore B.S."/>
        </authorList>
    </citation>
    <scope>NUCLEOTIDE SEQUENCE [LARGE SCALE GENOMIC DNA]</scope>
    <source>
        <strain evidence="6 7">12B1</strain>
    </source>
</reference>
<keyword evidence="7" id="KW-1185">Reference proteome</keyword>
<dbReference type="Gene3D" id="3.30.420.40">
    <property type="match status" value="2"/>
</dbReference>
<dbReference type="Pfam" id="PF02782">
    <property type="entry name" value="FGGY_C"/>
    <property type="match status" value="2"/>
</dbReference>
<protein>
    <recommendedName>
        <fullName evidence="8">Glycerol kinase</fullName>
    </recommendedName>
</protein>
<dbReference type="InterPro" id="IPR050406">
    <property type="entry name" value="FGGY_Carb_Kinase"/>
</dbReference>
<dbReference type="InterPro" id="IPR000577">
    <property type="entry name" value="Carb_kinase_FGGY"/>
</dbReference>
<accession>A0AB34IMA3</accession>
<dbReference type="AlphaFoldDB" id="A0AB34IMA3"/>
<evidence type="ECO:0000256" key="1">
    <source>
        <dbReference type="ARBA" id="ARBA00009156"/>
    </source>
</evidence>
<dbReference type="GO" id="GO:0005975">
    <property type="term" value="P:carbohydrate metabolic process"/>
    <property type="evidence" value="ECO:0007669"/>
    <property type="project" value="InterPro"/>
</dbReference>
<dbReference type="PIRSF" id="PIRSF000538">
    <property type="entry name" value="GlpK"/>
    <property type="match status" value="1"/>
</dbReference>
<dbReference type="CDD" id="cd07805">
    <property type="entry name" value="ASKHA_NBD_FGGY_CvXK-like"/>
    <property type="match status" value="1"/>
</dbReference>
<evidence type="ECO:0000256" key="2">
    <source>
        <dbReference type="ARBA" id="ARBA00022679"/>
    </source>
</evidence>
<sequence>MGEAVLALDAGTSAVKAVCVTLSHRRWDLVSEATSRHSDPEGSSGAAEQNAAEWWESAVRAARELRVTQPLLAISLSGQMQSVVLVDKGGRPLRPALLYSDSRASKEAAELEAQFGKETLHARTLNWKGAVSVLPKLLWLQRHEPHAVAAAAAVSLSAHDFLYLRLTGEHATDRTNASTTGLLNSTGEAWAVDFLREAGLCEQLLAKLPRLAPFAEAAPLRDDAAAALSLAAGTAVCLGSGDLGAATVGALGGARGAYCYLGTSGWVAAVLPRALRGECKAFTVLSPREGADISAAPMTCAGGNIAWARALLFAEWSDAEAYAQMDAAARSEPPGSGGLVYLPYLSGERCPVNDPTASACFVGLRRTTTRASMCRAVFEGICFAVRLAAPSPGEGQHVSASLCRVGTERMRVLARRSLLPLLPQEAAELSEETLAELHAAIFRAESVIPSTGQGVQFTLRAPRPPPLTLVGGVAKSAVLPQILADVLQREVHVPSHPEHAPALGAAALGVAASEVRSPASAWALNREEQLPRSAGHECDIERPPPERRYVPNPELRDLYDRCFDCYCEVHPALRAIFPRLSL</sequence>
<organism evidence="6 7">
    <name type="scientific">Prymnesium parvum</name>
    <name type="common">Toxic golden alga</name>
    <dbReference type="NCBI Taxonomy" id="97485"/>
    <lineage>
        <taxon>Eukaryota</taxon>
        <taxon>Haptista</taxon>
        <taxon>Haptophyta</taxon>
        <taxon>Prymnesiophyceae</taxon>
        <taxon>Prymnesiales</taxon>
        <taxon>Prymnesiaceae</taxon>
        <taxon>Prymnesium</taxon>
    </lineage>
</organism>
<evidence type="ECO:0000259" key="5">
    <source>
        <dbReference type="Pfam" id="PF02782"/>
    </source>
</evidence>
<dbReference type="Proteomes" id="UP001515480">
    <property type="component" value="Unassembled WGS sequence"/>
</dbReference>
<evidence type="ECO:0000313" key="6">
    <source>
        <dbReference type="EMBL" id="KAL1503277.1"/>
    </source>
</evidence>
<name>A0AB34IMA3_PRYPA</name>
<dbReference type="Pfam" id="PF00370">
    <property type="entry name" value="FGGY_N"/>
    <property type="match status" value="1"/>
</dbReference>
<evidence type="ECO:0000256" key="3">
    <source>
        <dbReference type="ARBA" id="ARBA00022777"/>
    </source>
</evidence>
<gene>
    <name evidence="6" type="ORF">AB1Y20_011331</name>
</gene>
<dbReference type="PANTHER" id="PTHR43095:SF5">
    <property type="entry name" value="XYLULOSE KINASE"/>
    <property type="match status" value="1"/>
</dbReference>
<dbReference type="InterPro" id="IPR018485">
    <property type="entry name" value="FGGY_C"/>
</dbReference>
<dbReference type="EMBL" id="JBGBPQ010000022">
    <property type="protein sequence ID" value="KAL1503277.1"/>
    <property type="molecule type" value="Genomic_DNA"/>
</dbReference>
<dbReference type="InterPro" id="IPR018484">
    <property type="entry name" value="FGGY_N"/>
</dbReference>
<dbReference type="GO" id="GO:0016301">
    <property type="term" value="F:kinase activity"/>
    <property type="evidence" value="ECO:0007669"/>
    <property type="project" value="UniProtKB-KW"/>
</dbReference>